<dbReference type="GO" id="GO:0004674">
    <property type="term" value="F:protein serine/threonine kinase activity"/>
    <property type="evidence" value="ECO:0000318"/>
    <property type="project" value="GO_Central"/>
</dbReference>
<evidence type="ECO:0000313" key="10">
    <source>
        <dbReference type="EMBL" id="EDQ91714.1"/>
    </source>
</evidence>
<dbReference type="EMBL" id="CH991544">
    <property type="protein sequence ID" value="EDQ91714.1"/>
    <property type="molecule type" value="Genomic_DNA"/>
</dbReference>
<evidence type="ECO:0000256" key="6">
    <source>
        <dbReference type="PROSITE-ProRule" id="PRU10141"/>
    </source>
</evidence>
<dbReference type="GO" id="GO:0005524">
    <property type="term" value="F:ATP binding"/>
    <property type="evidence" value="ECO:0007669"/>
    <property type="project" value="UniProtKB-UniRule"/>
</dbReference>
<keyword evidence="3 6" id="KW-0547">Nucleotide-binding</keyword>
<dbReference type="AlphaFoldDB" id="A9US43"/>
<dbReference type="InterPro" id="IPR011009">
    <property type="entry name" value="Kinase-like_dom_sf"/>
</dbReference>
<dbReference type="PROSITE" id="PS50011">
    <property type="entry name" value="PROTEIN_KINASE_DOM"/>
    <property type="match status" value="1"/>
</dbReference>
<dbReference type="KEGG" id="mbr:MONBRDRAFT_5672"/>
<keyword evidence="5 6" id="KW-0067">ATP-binding</keyword>
<evidence type="ECO:0000256" key="1">
    <source>
        <dbReference type="ARBA" id="ARBA00022527"/>
    </source>
</evidence>
<dbReference type="STRING" id="81824.A9US43"/>
<evidence type="ECO:0000256" key="7">
    <source>
        <dbReference type="RuleBase" id="RU000304"/>
    </source>
</evidence>
<accession>A9US43</accession>
<feature type="compositionally biased region" description="Polar residues" evidence="8">
    <location>
        <begin position="274"/>
        <end position="287"/>
    </location>
</feature>
<feature type="compositionally biased region" description="Low complexity" evidence="8">
    <location>
        <begin position="332"/>
        <end position="347"/>
    </location>
</feature>
<feature type="region of interest" description="Disordered" evidence="8">
    <location>
        <begin position="272"/>
        <end position="347"/>
    </location>
</feature>
<dbReference type="InterPro" id="IPR017441">
    <property type="entry name" value="Protein_kinase_ATP_BS"/>
</dbReference>
<proteinExistence type="inferred from homology"/>
<organism evidence="10 11">
    <name type="scientific">Monosiga brevicollis</name>
    <name type="common">Choanoflagellate</name>
    <dbReference type="NCBI Taxonomy" id="81824"/>
    <lineage>
        <taxon>Eukaryota</taxon>
        <taxon>Choanoflagellata</taxon>
        <taxon>Craspedida</taxon>
        <taxon>Salpingoecidae</taxon>
        <taxon>Monosiga</taxon>
    </lineage>
</organism>
<feature type="compositionally biased region" description="Basic residues" evidence="8">
    <location>
        <begin position="309"/>
        <end position="321"/>
    </location>
</feature>
<protein>
    <recommendedName>
        <fullName evidence="9">Protein kinase domain-containing protein</fullName>
    </recommendedName>
</protein>
<keyword evidence="2" id="KW-0808">Transferase</keyword>
<dbReference type="PROSITE" id="PS00107">
    <property type="entry name" value="PROTEIN_KINASE_ATP"/>
    <property type="match status" value="1"/>
</dbReference>
<dbReference type="InterPro" id="IPR008271">
    <property type="entry name" value="Ser/Thr_kinase_AS"/>
</dbReference>
<gene>
    <name evidence="10" type="ORF">MONBRDRAFT_5672</name>
</gene>
<dbReference type="FunCoup" id="A9US43">
    <property type="interactions" value="139"/>
</dbReference>
<dbReference type="InterPro" id="IPR000719">
    <property type="entry name" value="Prot_kinase_dom"/>
</dbReference>
<dbReference type="SUPFAM" id="SSF56112">
    <property type="entry name" value="Protein kinase-like (PK-like)"/>
    <property type="match status" value="1"/>
</dbReference>
<evidence type="ECO:0000256" key="4">
    <source>
        <dbReference type="ARBA" id="ARBA00022777"/>
    </source>
</evidence>
<evidence type="ECO:0000259" key="9">
    <source>
        <dbReference type="PROSITE" id="PS50011"/>
    </source>
</evidence>
<evidence type="ECO:0000256" key="3">
    <source>
        <dbReference type="ARBA" id="ARBA00022741"/>
    </source>
</evidence>
<dbReference type="InParanoid" id="A9US43"/>
<sequence>MTTSPAERYWILQKIGSGATATVFKAIDTLERRTVALKVFNTSKPGPCDSDELSFYPLFEGCSTVAQAEASYTNSQGQQCIVLQYMPHGTLFEYIHPASSVVLTIHQTRRWIRQLVAAAQEFALRGLVHGDIKPENCLISEAGDLVLHDLGTTTRIGHRHGRYIPGTELYMAPELLRSQPCNTPQDVWAIGLVIYAALFADLPWDRASRRDPLFVAYQSAGRLPGKAALELLTPAFHNLLLRMLDPNPQTRASLEQIAAFIDSNAPWFRCQESPAATPSPSFTKLNQTAPKLPTPASPAPPSPPTKAKGAPRHSMVHKRPSSVHSIAISHRSSPGTSSPGASSLVSSSSLNRFLNTTVL</sequence>
<dbReference type="eggNOG" id="KOG0583">
    <property type="taxonomic scope" value="Eukaryota"/>
</dbReference>
<dbReference type="Gene3D" id="1.10.510.10">
    <property type="entry name" value="Transferase(Phosphotransferase) domain 1"/>
    <property type="match status" value="1"/>
</dbReference>
<dbReference type="PROSITE" id="PS00108">
    <property type="entry name" value="PROTEIN_KINASE_ST"/>
    <property type="match status" value="1"/>
</dbReference>
<name>A9US43_MONBE</name>
<evidence type="ECO:0000256" key="5">
    <source>
        <dbReference type="ARBA" id="ARBA00022840"/>
    </source>
</evidence>
<dbReference type="OMA" id="CAARIAH"/>
<evidence type="ECO:0000313" key="11">
    <source>
        <dbReference type="Proteomes" id="UP000001357"/>
    </source>
</evidence>
<keyword evidence="11" id="KW-1185">Reference proteome</keyword>
<dbReference type="GO" id="GO:0004715">
    <property type="term" value="F:non-membrane spanning protein tyrosine kinase activity"/>
    <property type="evidence" value="ECO:0000318"/>
    <property type="project" value="GO_Central"/>
</dbReference>
<dbReference type="GeneID" id="5888778"/>
<feature type="domain" description="Protein kinase" evidence="9">
    <location>
        <begin position="9"/>
        <end position="268"/>
    </location>
</feature>
<reference evidence="10 11" key="1">
    <citation type="journal article" date="2008" name="Nature">
        <title>The genome of the choanoflagellate Monosiga brevicollis and the origin of metazoans.</title>
        <authorList>
            <consortium name="JGI Sequencing"/>
            <person name="King N."/>
            <person name="Westbrook M.J."/>
            <person name="Young S.L."/>
            <person name="Kuo A."/>
            <person name="Abedin M."/>
            <person name="Chapman J."/>
            <person name="Fairclough S."/>
            <person name="Hellsten U."/>
            <person name="Isogai Y."/>
            <person name="Letunic I."/>
            <person name="Marr M."/>
            <person name="Pincus D."/>
            <person name="Putnam N."/>
            <person name="Rokas A."/>
            <person name="Wright K.J."/>
            <person name="Zuzow R."/>
            <person name="Dirks W."/>
            <person name="Good M."/>
            <person name="Goodstein D."/>
            <person name="Lemons D."/>
            <person name="Li W."/>
            <person name="Lyons J.B."/>
            <person name="Morris A."/>
            <person name="Nichols S."/>
            <person name="Richter D.J."/>
            <person name="Salamov A."/>
            <person name="Bork P."/>
            <person name="Lim W.A."/>
            <person name="Manning G."/>
            <person name="Miller W.T."/>
            <person name="McGinnis W."/>
            <person name="Shapiro H."/>
            <person name="Tjian R."/>
            <person name="Grigoriev I.V."/>
            <person name="Rokhsar D."/>
        </authorList>
    </citation>
    <scope>NUCLEOTIDE SEQUENCE [LARGE SCALE GENOMIC DNA]</scope>
    <source>
        <strain evidence="11">MX1 / ATCC 50154</strain>
    </source>
</reference>
<dbReference type="Proteomes" id="UP000001357">
    <property type="component" value="Unassembled WGS sequence"/>
</dbReference>
<evidence type="ECO:0000256" key="8">
    <source>
        <dbReference type="SAM" id="MobiDB-lite"/>
    </source>
</evidence>
<dbReference type="Gene3D" id="3.30.200.20">
    <property type="entry name" value="Phosphorylase Kinase, domain 1"/>
    <property type="match status" value="1"/>
</dbReference>
<dbReference type="SMART" id="SM00220">
    <property type="entry name" value="S_TKc"/>
    <property type="match status" value="1"/>
</dbReference>
<keyword evidence="4" id="KW-0418">Kinase</keyword>
<comment type="similarity">
    <text evidence="7">Belongs to the protein kinase superfamily.</text>
</comment>
<dbReference type="RefSeq" id="XP_001743000.1">
    <property type="nucleotide sequence ID" value="XM_001742948.1"/>
</dbReference>
<dbReference type="PANTHER" id="PTHR43895:SF150">
    <property type="entry name" value="SERINE_THREONINE-PROTEIN KINASE STK11"/>
    <property type="match status" value="1"/>
</dbReference>
<feature type="compositionally biased region" description="Pro residues" evidence="8">
    <location>
        <begin position="292"/>
        <end position="304"/>
    </location>
</feature>
<dbReference type="PANTHER" id="PTHR43895">
    <property type="entry name" value="CALCIUM/CALMODULIN-DEPENDENT PROTEIN KINASE KINASE-RELATED"/>
    <property type="match status" value="1"/>
</dbReference>
<feature type="binding site" evidence="6">
    <location>
        <position position="38"/>
    </location>
    <ligand>
        <name>ATP</name>
        <dbReference type="ChEBI" id="CHEBI:30616"/>
    </ligand>
</feature>
<keyword evidence="1 7" id="KW-0723">Serine/threonine-protein kinase</keyword>
<dbReference type="Pfam" id="PF00069">
    <property type="entry name" value="Pkinase"/>
    <property type="match status" value="1"/>
</dbReference>
<evidence type="ECO:0000256" key="2">
    <source>
        <dbReference type="ARBA" id="ARBA00022679"/>
    </source>
</evidence>